<reference evidence="7" key="1">
    <citation type="journal article" date="2014" name="Front. Microbiol.">
        <title>High frequency of phylogenetically diverse reductive dehalogenase-homologous genes in deep subseafloor sedimentary metagenomes.</title>
        <authorList>
            <person name="Kawai M."/>
            <person name="Futagami T."/>
            <person name="Toyoda A."/>
            <person name="Takaki Y."/>
            <person name="Nishi S."/>
            <person name="Hori S."/>
            <person name="Arai W."/>
            <person name="Tsubouchi T."/>
            <person name="Morono Y."/>
            <person name="Uchiyama I."/>
            <person name="Ito T."/>
            <person name="Fujiyama A."/>
            <person name="Inagaki F."/>
            <person name="Takami H."/>
        </authorList>
    </citation>
    <scope>NUCLEOTIDE SEQUENCE</scope>
    <source>
        <strain evidence="7">Expedition CK06-06</strain>
    </source>
</reference>
<organism evidence="7">
    <name type="scientific">marine sediment metagenome</name>
    <dbReference type="NCBI Taxonomy" id="412755"/>
    <lineage>
        <taxon>unclassified sequences</taxon>
        <taxon>metagenomes</taxon>
        <taxon>ecological metagenomes</taxon>
    </lineage>
</organism>
<dbReference type="PANTHER" id="PTHR32234">
    <property type="entry name" value="THIOL:DISULFIDE INTERCHANGE PROTEIN DSBD"/>
    <property type="match status" value="1"/>
</dbReference>
<comment type="caution">
    <text evidence="7">The sequence shown here is derived from an EMBL/GenBank/DDBJ whole genome shotgun (WGS) entry which is preliminary data.</text>
</comment>
<dbReference type="GO" id="GO:0016020">
    <property type="term" value="C:membrane"/>
    <property type="evidence" value="ECO:0007669"/>
    <property type="project" value="UniProtKB-SubCell"/>
</dbReference>
<comment type="subcellular location">
    <subcellularLocation>
        <location evidence="1">Membrane</location>
        <topology evidence="1">Multi-pass membrane protein</topology>
    </subcellularLocation>
</comment>
<accession>X1ILM4</accession>
<feature type="domain" description="Cytochrome C biogenesis protein transmembrane" evidence="6">
    <location>
        <begin position="25"/>
        <end position="171"/>
    </location>
</feature>
<keyword evidence="3 5" id="KW-1133">Transmembrane helix</keyword>
<evidence type="ECO:0000256" key="2">
    <source>
        <dbReference type="ARBA" id="ARBA00022692"/>
    </source>
</evidence>
<keyword evidence="2 5" id="KW-0812">Transmembrane</keyword>
<feature type="transmembrane region" description="Helical" evidence="5">
    <location>
        <begin position="182"/>
        <end position="202"/>
    </location>
</feature>
<evidence type="ECO:0000313" key="7">
    <source>
        <dbReference type="EMBL" id="GAH70155.1"/>
    </source>
</evidence>
<keyword evidence="4 5" id="KW-0472">Membrane</keyword>
<gene>
    <name evidence="7" type="ORF">S03H2_45331</name>
</gene>
<evidence type="ECO:0000256" key="3">
    <source>
        <dbReference type="ARBA" id="ARBA00022989"/>
    </source>
</evidence>
<dbReference type="GO" id="GO:0017004">
    <property type="term" value="P:cytochrome complex assembly"/>
    <property type="evidence" value="ECO:0007669"/>
    <property type="project" value="InterPro"/>
</dbReference>
<proteinExistence type="predicted"/>
<feature type="transmembrane region" description="Helical" evidence="5">
    <location>
        <begin position="78"/>
        <end position="107"/>
    </location>
</feature>
<evidence type="ECO:0000256" key="1">
    <source>
        <dbReference type="ARBA" id="ARBA00004141"/>
    </source>
</evidence>
<dbReference type="GO" id="GO:0045454">
    <property type="term" value="P:cell redox homeostasis"/>
    <property type="evidence" value="ECO:0007669"/>
    <property type="project" value="TreeGrafter"/>
</dbReference>
<dbReference type="AlphaFoldDB" id="X1ILM4"/>
<feature type="transmembrane region" description="Helical" evidence="5">
    <location>
        <begin position="209"/>
        <end position="227"/>
    </location>
</feature>
<name>X1ILM4_9ZZZZ</name>
<dbReference type="PANTHER" id="PTHR32234:SF0">
    <property type="entry name" value="THIOL:DISULFIDE INTERCHANGE PROTEIN DSBD"/>
    <property type="match status" value="1"/>
</dbReference>
<feature type="transmembrane region" description="Helical" evidence="5">
    <location>
        <begin position="113"/>
        <end position="133"/>
    </location>
</feature>
<feature type="non-terminal residue" evidence="7">
    <location>
        <position position="266"/>
    </location>
</feature>
<protein>
    <recommendedName>
        <fullName evidence="6">Cytochrome C biogenesis protein transmembrane domain-containing protein</fullName>
    </recommendedName>
</protein>
<dbReference type="EMBL" id="BARU01028399">
    <property type="protein sequence ID" value="GAH70155.1"/>
    <property type="molecule type" value="Genomic_DNA"/>
</dbReference>
<evidence type="ECO:0000256" key="4">
    <source>
        <dbReference type="ARBA" id="ARBA00023136"/>
    </source>
</evidence>
<dbReference type="GO" id="GO:0015035">
    <property type="term" value="F:protein-disulfide reductase activity"/>
    <property type="evidence" value="ECO:0007669"/>
    <property type="project" value="TreeGrafter"/>
</dbReference>
<feature type="transmembrane region" description="Helical" evidence="5">
    <location>
        <begin position="43"/>
        <end position="66"/>
    </location>
</feature>
<dbReference type="InterPro" id="IPR003834">
    <property type="entry name" value="Cyt_c_assmbl_TM_dom"/>
</dbReference>
<dbReference type="Pfam" id="PF02683">
    <property type="entry name" value="DsbD_TM"/>
    <property type="match status" value="1"/>
</dbReference>
<evidence type="ECO:0000259" key="6">
    <source>
        <dbReference type="Pfam" id="PF02683"/>
    </source>
</evidence>
<feature type="transmembrane region" description="Helical" evidence="5">
    <location>
        <begin position="153"/>
        <end position="170"/>
    </location>
</feature>
<evidence type="ECO:0000256" key="5">
    <source>
        <dbReference type="SAM" id="Phobius"/>
    </source>
</evidence>
<sequence length="266" mass="28635">MGSAFCFGILLFFACLAGANIILQVVYGTVLQWGDQFRNPAFVAGMALLLVVLALFMFGVFTITVPSSIAGKSGSGKGFAGAVGMGFLAAILSTPCSFAILAAAFAWAQAQPLLLATVTIIAIGVGMAAPYAILTSMPGLLKRLPKAGRWMELFKQTIGFLLLIIAVKMISALPEVRRMNVLYFAVVLGFSVWMWGSWVGYGTKQSRKWLIRIIAIALTVSAGWVFLPAPAAERISWQHYDTDLIETALAAERPVLIKFTADWCLS</sequence>